<reference evidence="1 2" key="1">
    <citation type="submission" date="2016-10" db="EMBL/GenBank/DDBJ databases">
        <authorList>
            <person name="de Groot N.N."/>
        </authorList>
    </citation>
    <scope>NUCLEOTIDE SEQUENCE [LARGE SCALE GENOMIC DNA]</scope>
    <source>
        <strain evidence="1 2">CGMCC 4.5681</strain>
    </source>
</reference>
<evidence type="ECO:0000313" key="1">
    <source>
        <dbReference type="EMBL" id="SDK13465.1"/>
    </source>
</evidence>
<proteinExistence type="predicted"/>
<name>A0A1G8ZGD3_9ACTN</name>
<sequence length="70" mass="7037">MAFARAGFGTTGAGAAEAFARVMDVAAGTGSPAARAVGAGHLRGRTRPEISVFLCGTARPAHVVTRSLRP</sequence>
<dbReference type="STRING" id="683260.SAMN05421874_105244"/>
<dbReference type="AlphaFoldDB" id="A0A1G8ZGD3"/>
<evidence type="ECO:0000313" key="2">
    <source>
        <dbReference type="Proteomes" id="UP000198683"/>
    </source>
</evidence>
<dbReference type="Proteomes" id="UP000198683">
    <property type="component" value="Unassembled WGS sequence"/>
</dbReference>
<keyword evidence="2" id="KW-1185">Reference proteome</keyword>
<dbReference type="EMBL" id="FNFB01000005">
    <property type="protein sequence ID" value="SDK13465.1"/>
    <property type="molecule type" value="Genomic_DNA"/>
</dbReference>
<gene>
    <name evidence="1" type="ORF">SAMN05421874_105244</name>
</gene>
<dbReference type="RefSeq" id="WP_090762713.1">
    <property type="nucleotide sequence ID" value="NZ_FNFB01000005.1"/>
</dbReference>
<organism evidence="1 2">
    <name type="scientific">Nonomuraea maritima</name>
    <dbReference type="NCBI Taxonomy" id="683260"/>
    <lineage>
        <taxon>Bacteria</taxon>
        <taxon>Bacillati</taxon>
        <taxon>Actinomycetota</taxon>
        <taxon>Actinomycetes</taxon>
        <taxon>Streptosporangiales</taxon>
        <taxon>Streptosporangiaceae</taxon>
        <taxon>Nonomuraea</taxon>
    </lineage>
</organism>
<protein>
    <submittedName>
        <fullName evidence="1">Uncharacterized protein</fullName>
    </submittedName>
</protein>
<accession>A0A1G8ZGD3</accession>